<evidence type="ECO:0000313" key="2">
    <source>
        <dbReference type="Proteomes" id="UP000253153"/>
    </source>
</evidence>
<dbReference type="AlphaFoldDB" id="A0A366R6Z8"/>
<dbReference type="PANTHER" id="PTHR10039:SF5">
    <property type="entry name" value="NACHT DOMAIN-CONTAINING PROTEIN"/>
    <property type="match status" value="1"/>
</dbReference>
<evidence type="ECO:0000313" key="1">
    <source>
        <dbReference type="EMBL" id="RBR12937.1"/>
    </source>
</evidence>
<organism evidence="1 2">
    <name type="scientific">Fusarium coffeatum</name>
    <dbReference type="NCBI Taxonomy" id="231269"/>
    <lineage>
        <taxon>Eukaryota</taxon>
        <taxon>Fungi</taxon>
        <taxon>Dikarya</taxon>
        <taxon>Ascomycota</taxon>
        <taxon>Pezizomycotina</taxon>
        <taxon>Sordariomycetes</taxon>
        <taxon>Hypocreomycetidae</taxon>
        <taxon>Hypocreales</taxon>
        <taxon>Nectriaceae</taxon>
        <taxon>Fusarium</taxon>
        <taxon>Fusarium incarnatum-equiseti species complex</taxon>
    </lineage>
</organism>
<dbReference type="EMBL" id="QKXC01000189">
    <property type="protein sequence ID" value="RBR12937.1"/>
    <property type="molecule type" value="Genomic_DNA"/>
</dbReference>
<sequence>MDPITAFQVAGTVITFVEFSRTLLNDARDVYKSPSGATSQVVRLGSIADDLNTVGGHISTSLESCPESSRTMSDKRLVNICGRCTEMQNELQQALRGLQARGNTKFDYAISSIATAFRSIWSQSKMNDLDRRLREVQSEMTMAVLMSLWEDEQIHGKSRQESLAAVIASVKDTDRKVDQLNEHLLQTTSYTSSNGSSERSMLFRELWKADWRPDRDHMHEFEKISSDEVARLVQQSIINNLIEKVSTRRWAAYNALRGWEGPVPEWSWEELQETFQNLASLNSSSLRLVLFIDGLDEFDGKLSTLILWIKDIVARFRIKLCVGSRPWTDFKDAFDQYPTLTMQTLTAPDIQAYLNGHFNTSHAFRDWQTLSPGVTESLRHDLLEKADGVFLWVYIVVKELMSALKKGKSIYDISSILNDLPTDMTNLYTKIYGSADPEEAKSAALYFSLLQAAIHPLKSYELWYIEESKPVNANDKKAWASMESVIKRRLNSSTRGMVEVSRYNIVIFHHRSVSQWLSLPEVVPVISSHLSEHVNTRLLLMKGHRARLDQEWQAFEANTSTNTAQSEEWSYYYRGLFNIFYYASLISESSVPTPALLQELEMTRDTLDQIATAMDRPCNPRSAEPMAKTKPNLSRRLKSILPTRARYRGNPNQSATDTIRVDEYEVGHWSLPPDWDESSAQGCFTALVAHFSVHPYVMAQVKKSPDLLVQNKYRVSLLSGAIFGPRSLGRYGSDIPPVCWQSRLRLVEALLDSGAPIRGRIPNDNAVAVGQELYYLDSIELDDMSFLSQIGPEEYWNEVRRLLTMKMSMGDRFRRHLLIATIPMPLG</sequence>
<keyword evidence="2" id="KW-1185">Reference proteome</keyword>
<reference evidence="1 2" key="1">
    <citation type="submission" date="2018-06" db="EMBL/GenBank/DDBJ databases">
        <title>Fusarium incarnatum-equiseti species complex species 28.</title>
        <authorList>
            <person name="Gardiner D.M."/>
        </authorList>
    </citation>
    <scope>NUCLEOTIDE SEQUENCE [LARGE SCALE GENOMIC DNA]</scope>
    <source>
        <strain evidence="1 2">FIESC_28</strain>
    </source>
</reference>
<dbReference type="RefSeq" id="XP_031013426.1">
    <property type="nucleotide sequence ID" value="XM_031162566.1"/>
</dbReference>
<accession>A0A366R6Z8</accession>
<evidence type="ECO:0008006" key="3">
    <source>
        <dbReference type="Google" id="ProtNLM"/>
    </source>
</evidence>
<name>A0A366R6Z8_9HYPO</name>
<proteinExistence type="predicted"/>
<protein>
    <recommendedName>
        <fullName evidence="3">Fungal N-terminal domain-containing protein</fullName>
    </recommendedName>
</protein>
<dbReference type="PANTHER" id="PTHR10039">
    <property type="entry name" value="AMELOGENIN"/>
    <property type="match status" value="1"/>
</dbReference>
<dbReference type="GeneID" id="41997862"/>
<gene>
    <name evidence="1" type="ORF">FIESC28_08428</name>
</gene>
<comment type="caution">
    <text evidence="1">The sequence shown here is derived from an EMBL/GenBank/DDBJ whole genome shotgun (WGS) entry which is preliminary data.</text>
</comment>
<dbReference type="Proteomes" id="UP000253153">
    <property type="component" value="Unassembled WGS sequence"/>
</dbReference>
<dbReference type="OrthoDB" id="443402at2759"/>